<name>A0A0F9NRI1_9ZZZZ</name>
<gene>
    <name evidence="1" type="ORF">LCGC14_1305570</name>
</gene>
<evidence type="ECO:0000313" key="1">
    <source>
        <dbReference type="EMBL" id="KKM83822.1"/>
    </source>
</evidence>
<dbReference type="EMBL" id="LAZR01007660">
    <property type="protein sequence ID" value="KKM83822.1"/>
    <property type="molecule type" value="Genomic_DNA"/>
</dbReference>
<accession>A0A0F9NRI1</accession>
<proteinExistence type="predicted"/>
<protein>
    <submittedName>
        <fullName evidence="1">Uncharacterized protein</fullName>
    </submittedName>
</protein>
<organism evidence="1">
    <name type="scientific">marine sediment metagenome</name>
    <dbReference type="NCBI Taxonomy" id="412755"/>
    <lineage>
        <taxon>unclassified sequences</taxon>
        <taxon>metagenomes</taxon>
        <taxon>ecological metagenomes</taxon>
    </lineage>
</organism>
<reference evidence="1" key="1">
    <citation type="journal article" date="2015" name="Nature">
        <title>Complex archaea that bridge the gap between prokaryotes and eukaryotes.</title>
        <authorList>
            <person name="Spang A."/>
            <person name="Saw J.H."/>
            <person name="Jorgensen S.L."/>
            <person name="Zaremba-Niedzwiedzka K."/>
            <person name="Martijn J."/>
            <person name="Lind A.E."/>
            <person name="van Eijk R."/>
            <person name="Schleper C."/>
            <person name="Guy L."/>
            <person name="Ettema T.J."/>
        </authorList>
    </citation>
    <scope>NUCLEOTIDE SEQUENCE</scope>
</reference>
<dbReference type="AlphaFoldDB" id="A0A0F9NRI1"/>
<comment type="caution">
    <text evidence="1">The sequence shown here is derived from an EMBL/GenBank/DDBJ whole genome shotgun (WGS) entry which is preliminary data.</text>
</comment>
<sequence>MGGDMSVIIGRYTEAQFAATLLHCGPHDWHTCETKCSLNVSRPINIDYKDRVYNYFFELFPEMVEEFPAYAASEQMHKWTTFWHEYIEWVES</sequence>